<feature type="region of interest" description="Disordered" evidence="1">
    <location>
        <begin position="1"/>
        <end position="59"/>
    </location>
</feature>
<name>A0A7D3R1S0_9VIRU</name>
<proteinExistence type="predicted"/>
<evidence type="ECO:0000256" key="1">
    <source>
        <dbReference type="SAM" id="MobiDB-lite"/>
    </source>
</evidence>
<organism evidence="2 3">
    <name type="scientific">Fadolivirus FV1/VV64</name>
    <dbReference type="NCBI Taxonomy" id="3070911"/>
    <lineage>
        <taxon>Viruses</taxon>
        <taxon>Varidnaviria</taxon>
        <taxon>Bamfordvirae</taxon>
        <taxon>Nucleocytoviricota</taxon>
        <taxon>Megaviricetes</taxon>
        <taxon>Imitervirales</taxon>
        <taxon>Mimiviridae</taxon>
        <taxon>Klosneuvirinae</taxon>
        <taxon>Fadolivirus</taxon>
        <taxon>Fadolivirus algeromassiliense</taxon>
    </lineage>
</organism>
<accession>A0A7D3R1S0</accession>
<dbReference type="Proteomes" id="UP001162001">
    <property type="component" value="Segment"/>
</dbReference>
<dbReference type="EMBL" id="MT418680">
    <property type="protein sequence ID" value="QKF94541.1"/>
    <property type="molecule type" value="Genomic_DNA"/>
</dbReference>
<keyword evidence="3" id="KW-1185">Reference proteome</keyword>
<reference evidence="2 3" key="1">
    <citation type="submission" date="2020-04" db="EMBL/GenBank/DDBJ databases">
        <title>Advantages and limits of metagenomic assembly and binning of a giant virus.</title>
        <authorList>
            <person name="Schulz F."/>
            <person name="Andreani J."/>
            <person name="Francis R."/>
            <person name="Boudjemaa H."/>
            <person name="Bou Khalil J.Y."/>
            <person name="Lee J."/>
            <person name="La Scola B."/>
            <person name="Woyke T."/>
        </authorList>
    </citation>
    <scope>NUCLEOTIDE SEQUENCE [LARGE SCALE GENOMIC DNA]</scope>
    <source>
        <strain evidence="2 3">FV1/VV64</strain>
    </source>
</reference>
<protein>
    <submittedName>
        <fullName evidence="2">Uncharacterized protein</fullName>
    </submittedName>
</protein>
<evidence type="ECO:0000313" key="3">
    <source>
        <dbReference type="Proteomes" id="UP001162001"/>
    </source>
</evidence>
<sequence>MASPQNKLPTVVQVTSSPNMSPRSSSQSPARQARGARLSGTPQPTPVGGPTFVGGPVPTPVPAPVGGPVPAPVGPAPIGPHCCASAHVQAVEPQQIMVTLPPGAGATPATRIQVAPGKNQGNLKLMKELIIPIPAGSRFLSKAVGAASGAVEIAFTLGPLGAIPQVPSPKIVVPAKTPYLANNDDVGVINLTAISQEFFLEQGTEVILPAGTVYHIGEEESAYTKPTRVVLM</sequence>
<feature type="compositionally biased region" description="Polar residues" evidence="1">
    <location>
        <begin position="1"/>
        <end position="15"/>
    </location>
</feature>
<evidence type="ECO:0000313" key="2">
    <source>
        <dbReference type="EMBL" id="QKF94541.1"/>
    </source>
</evidence>
<feature type="compositionally biased region" description="Low complexity" evidence="1">
    <location>
        <begin position="16"/>
        <end position="56"/>
    </location>
</feature>
<gene>
    <name evidence="2" type="ORF">Fadolivirus_1_1083</name>
</gene>